<name>A0A067PHW9_9AGAM</name>
<sequence>MLAEDRERKASNKRHWRSYVLAQMGNVRLGLWERSEKLLYNQNRPVNRRTNRLPAGHLHYAQATLLVIVVGFLRVSRQQCQTFLQCRRCSGSEFRETSRVCSMCAILTSPSIQKEVRYV</sequence>
<keyword evidence="2" id="KW-1185">Reference proteome</keyword>
<dbReference type="AlphaFoldDB" id="A0A067PHW9"/>
<proteinExistence type="predicted"/>
<dbReference type="EMBL" id="KL197729">
    <property type="protein sequence ID" value="KDQ54394.1"/>
    <property type="molecule type" value="Genomic_DNA"/>
</dbReference>
<dbReference type="Proteomes" id="UP000027265">
    <property type="component" value="Unassembled WGS sequence"/>
</dbReference>
<evidence type="ECO:0000313" key="1">
    <source>
        <dbReference type="EMBL" id="KDQ54394.1"/>
    </source>
</evidence>
<gene>
    <name evidence="1" type="ORF">JAAARDRAFT_406999</name>
</gene>
<accession>A0A067PHW9</accession>
<protein>
    <submittedName>
        <fullName evidence="1">Uncharacterized protein</fullName>
    </submittedName>
</protein>
<dbReference type="HOGENOM" id="CLU_2061826_0_0_1"/>
<dbReference type="InParanoid" id="A0A067PHW9"/>
<reference evidence="2" key="1">
    <citation type="journal article" date="2014" name="Proc. Natl. Acad. Sci. U.S.A.">
        <title>Extensive sampling of basidiomycete genomes demonstrates inadequacy of the white-rot/brown-rot paradigm for wood decay fungi.</title>
        <authorList>
            <person name="Riley R."/>
            <person name="Salamov A.A."/>
            <person name="Brown D.W."/>
            <person name="Nagy L.G."/>
            <person name="Floudas D."/>
            <person name="Held B.W."/>
            <person name="Levasseur A."/>
            <person name="Lombard V."/>
            <person name="Morin E."/>
            <person name="Otillar R."/>
            <person name="Lindquist E.A."/>
            <person name="Sun H."/>
            <person name="LaButti K.M."/>
            <person name="Schmutz J."/>
            <person name="Jabbour D."/>
            <person name="Luo H."/>
            <person name="Baker S.E."/>
            <person name="Pisabarro A.G."/>
            <person name="Walton J.D."/>
            <person name="Blanchette R.A."/>
            <person name="Henrissat B."/>
            <person name="Martin F."/>
            <person name="Cullen D."/>
            <person name="Hibbett D.S."/>
            <person name="Grigoriev I.V."/>
        </authorList>
    </citation>
    <scope>NUCLEOTIDE SEQUENCE [LARGE SCALE GENOMIC DNA]</scope>
    <source>
        <strain evidence="2">MUCL 33604</strain>
    </source>
</reference>
<organism evidence="1 2">
    <name type="scientific">Jaapia argillacea MUCL 33604</name>
    <dbReference type="NCBI Taxonomy" id="933084"/>
    <lineage>
        <taxon>Eukaryota</taxon>
        <taxon>Fungi</taxon>
        <taxon>Dikarya</taxon>
        <taxon>Basidiomycota</taxon>
        <taxon>Agaricomycotina</taxon>
        <taxon>Agaricomycetes</taxon>
        <taxon>Agaricomycetidae</taxon>
        <taxon>Jaapiales</taxon>
        <taxon>Jaapiaceae</taxon>
        <taxon>Jaapia</taxon>
    </lineage>
</organism>
<evidence type="ECO:0000313" key="2">
    <source>
        <dbReference type="Proteomes" id="UP000027265"/>
    </source>
</evidence>